<gene>
    <name evidence="7" type="primary">pstC1_7</name>
    <name evidence="7" type="ORF">SDC9_119514</name>
</gene>
<accession>A0A645C595</accession>
<feature type="transmembrane region" description="Helical" evidence="5">
    <location>
        <begin position="21"/>
        <end position="40"/>
    </location>
</feature>
<protein>
    <submittedName>
        <fullName evidence="7">Phosphate transport system permease protein PstC 1</fullName>
    </submittedName>
</protein>
<dbReference type="SUPFAM" id="SSF161098">
    <property type="entry name" value="MetI-like"/>
    <property type="match status" value="1"/>
</dbReference>
<keyword evidence="2 5" id="KW-0812">Transmembrane</keyword>
<proteinExistence type="predicted"/>
<organism evidence="7">
    <name type="scientific">bioreactor metagenome</name>
    <dbReference type="NCBI Taxonomy" id="1076179"/>
    <lineage>
        <taxon>unclassified sequences</taxon>
        <taxon>metagenomes</taxon>
        <taxon>ecological metagenomes</taxon>
    </lineage>
</organism>
<comment type="caution">
    <text evidence="7">The sequence shown here is derived from an EMBL/GenBank/DDBJ whole genome shotgun (WGS) entry which is preliminary data.</text>
</comment>
<comment type="subcellular location">
    <subcellularLocation>
        <location evidence="1">Membrane</location>
        <topology evidence="1">Multi-pass membrane protein</topology>
    </subcellularLocation>
</comment>
<dbReference type="EMBL" id="VSSQ01024805">
    <property type="protein sequence ID" value="MPM72538.1"/>
    <property type="molecule type" value="Genomic_DNA"/>
</dbReference>
<evidence type="ECO:0000313" key="7">
    <source>
        <dbReference type="EMBL" id="MPM72538.1"/>
    </source>
</evidence>
<dbReference type="Gene3D" id="1.10.3720.10">
    <property type="entry name" value="MetI-like"/>
    <property type="match status" value="1"/>
</dbReference>
<dbReference type="GO" id="GO:0055085">
    <property type="term" value="P:transmembrane transport"/>
    <property type="evidence" value="ECO:0007669"/>
    <property type="project" value="InterPro"/>
</dbReference>
<dbReference type="GO" id="GO:0016020">
    <property type="term" value="C:membrane"/>
    <property type="evidence" value="ECO:0007669"/>
    <property type="project" value="UniProtKB-SubCell"/>
</dbReference>
<evidence type="ECO:0000256" key="4">
    <source>
        <dbReference type="ARBA" id="ARBA00023136"/>
    </source>
</evidence>
<feature type="transmembrane region" description="Helical" evidence="5">
    <location>
        <begin position="87"/>
        <end position="107"/>
    </location>
</feature>
<name>A0A645C595_9ZZZZ</name>
<evidence type="ECO:0000256" key="5">
    <source>
        <dbReference type="SAM" id="Phobius"/>
    </source>
</evidence>
<reference evidence="7" key="1">
    <citation type="submission" date="2019-08" db="EMBL/GenBank/DDBJ databases">
        <authorList>
            <person name="Kucharzyk K."/>
            <person name="Murdoch R.W."/>
            <person name="Higgins S."/>
            <person name="Loffler F."/>
        </authorList>
    </citation>
    <scope>NUCLEOTIDE SEQUENCE</scope>
</reference>
<keyword evidence="4 5" id="KW-0472">Membrane</keyword>
<dbReference type="PANTHER" id="PTHR42727">
    <property type="entry name" value="PHOSPHATE TRANSPORT SYSTEM PERMEASE PROTEIN"/>
    <property type="match status" value="1"/>
</dbReference>
<keyword evidence="3 5" id="KW-1133">Transmembrane helix</keyword>
<dbReference type="AlphaFoldDB" id="A0A645C595"/>
<dbReference type="Pfam" id="PF00528">
    <property type="entry name" value="BPD_transp_1"/>
    <property type="match status" value="1"/>
</dbReference>
<evidence type="ECO:0000256" key="1">
    <source>
        <dbReference type="ARBA" id="ARBA00004141"/>
    </source>
</evidence>
<dbReference type="PROSITE" id="PS50928">
    <property type="entry name" value="ABC_TM1"/>
    <property type="match status" value="1"/>
</dbReference>
<dbReference type="InterPro" id="IPR035906">
    <property type="entry name" value="MetI-like_sf"/>
</dbReference>
<dbReference type="CDD" id="cd06261">
    <property type="entry name" value="TM_PBP2"/>
    <property type="match status" value="1"/>
</dbReference>
<dbReference type="InterPro" id="IPR000515">
    <property type="entry name" value="MetI-like"/>
</dbReference>
<feature type="domain" description="ABC transmembrane type-1" evidence="6">
    <location>
        <begin position="1"/>
        <end position="107"/>
    </location>
</feature>
<evidence type="ECO:0000259" key="6">
    <source>
        <dbReference type="PROSITE" id="PS50928"/>
    </source>
</evidence>
<dbReference type="PANTHER" id="PTHR42727:SF1">
    <property type="entry name" value="PHOSPHATE TRANSPORT SYSTEM PERMEASE"/>
    <property type="match status" value="1"/>
</dbReference>
<evidence type="ECO:0000256" key="3">
    <source>
        <dbReference type="ARBA" id="ARBA00022989"/>
    </source>
</evidence>
<sequence length="120" mass="12756">MKHGGYALGATKLEVVRSISIPYAFSGIVSSFVLAVSRAIGETMIVTVAAGARPNMTFNPLGSVQTLTAFIAQASQGDNAHGTTSYYALYAVGLLLFLITFSMNLFAHRLIQRKKEAAAL</sequence>
<evidence type="ECO:0000256" key="2">
    <source>
        <dbReference type="ARBA" id="ARBA00022692"/>
    </source>
</evidence>